<evidence type="ECO:0000256" key="5">
    <source>
        <dbReference type="SAM" id="Coils"/>
    </source>
</evidence>
<feature type="region of interest" description="Disordered" evidence="6">
    <location>
        <begin position="1"/>
        <end position="22"/>
    </location>
</feature>
<dbReference type="EMBL" id="JAVRQU010000002">
    <property type="protein sequence ID" value="KAK5706481.1"/>
    <property type="molecule type" value="Genomic_DNA"/>
</dbReference>
<accession>A0AAN8A542</accession>
<evidence type="ECO:0000256" key="1">
    <source>
        <dbReference type="ARBA" id="ARBA00022723"/>
    </source>
</evidence>
<feature type="zinc finger region" description="C3H1-type" evidence="4">
    <location>
        <begin position="54"/>
        <end position="82"/>
    </location>
</feature>
<feature type="zinc finger region" description="C3H1-type" evidence="4">
    <location>
        <begin position="24"/>
        <end position="51"/>
    </location>
</feature>
<keyword evidence="2 4" id="KW-0863">Zinc-finger</keyword>
<feature type="region of interest" description="Disordered" evidence="6">
    <location>
        <begin position="121"/>
        <end position="146"/>
    </location>
</feature>
<dbReference type="InterPro" id="IPR000571">
    <property type="entry name" value="Znf_CCCH"/>
</dbReference>
<evidence type="ECO:0000256" key="2">
    <source>
        <dbReference type="ARBA" id="ARBA00022771"/>
    </source>
</evidence>
<organism evidence="8 9">
    <name type="scientific">Elasticomyces elasticus</name>
    <dbReference type="NCBI Taxonomy" id="574655"/>
    <lineage>
        <taxon>Eukaryota</taxon>
        <taxon>Fungi</taxon>
        <taxon>Dikarya</taxon>
        <taxon>Ascomycota</taxon>
        <taxon>Pezizomycotina</taxon>
        <taxon>Dothideomycetes</taxon>
        <taxon>Dothideomycetidae</taxon>
        <taxon>Mycosphaerellales</taxon>
        <taxon>Teratosphaeriaceae</taxon>
        <taxon>Elasticomyces</taxon>
    </lineage>
</organism>
<keyword evidence="1 4" id="KW-0479">Metal-binding</keyword>
<evidence type="ECO:0000313" key="9">
    <source>
        <dbReference type="Proteomes" id="UP001310594"/>
    </source>
</evidence>
<evidence type="ECO:0000256" key="3">
    <source>
        <dbReference type="ARBA" id="ARBA00022833"/>
    </source>
</evidence>
<evidence type="ECO:0000259" key="7">
    <source>
        <dbReference type="PROSITE" id="PS50103"/>
    </source>
</evidence>
<feature type="compositionally biased region" description="Low complexity" evidence="6">
    <location>
        <begin position="9"/>
        <end position="22"/>
    </location>
</feature>
<feature type="domain" description="C3H1-type" evidence="7">
    <location>
        <begin position="24"/>
        <end position="51"/>
    </location>
</feature>
<keyword evidence="3 4" id="KW-0862">Zinc</keyword>
<feature type="domain" description="C3H1-type" evidence="7">
    <location>
        <begin position="54"/>
        <end position="82"/>
    </location>
</feature>
<evidence type="ECO:0000256" key="6">
    <source>
        <dbReference type="SAM" id="MobiDB-lite"/>
    </source>
</evidence>
<protein>
    <recommendedName>
        <fullName evidence="7">C3H1-type domain-containing protein</fullName>
    </recommendedName>
</protein>
<dbReference type="Gene3D" id="4.10.1000.10">
    <property type="entry name" value="Zinc finger, CCCH-type"/>
    <property type="match status" value="1"/>
</dbReference>
<dbReference type="InterPro" id="IPR036855">
    <property type="entry name" value="Znf_CCCH_sf"/>
</dbReference>
<evidence type="ECO:0000256" key="4">
    <source>
        <dbReference type="PROSITE-ProRule" id="PRU00723"/>
    </source>
</evidence>
<comment type="caution">
    <text evidence="8">The sequence shown here is derived from an EMBL/GenBank/DDBJ whole genome shotgun (WGS) entry which is preliminary data.</text>
</comment>
<dbReference type="AlphaFoldDB" id="A0AAN8A542"/>
<dbReference type="Pfam" id="PF14608">
    <property type="entry name" value="zf-CCCH_2"/>
    <property type="match status" value="3"/>
</dbReference>
<dbReference type="GO" id="GO:0008270">
    <property type="term" value="F:zinc ion binding"/>
    <property type="evidence" value="ECO:0007669"/>
    <property type="project" value="UniProtKB-KW"/>
</dbReference>
<dbReference type="SUPFAM" id="SSF90229">
    <property type="entry name" value="CCCH zinc finger"/>
    <property type="match status" value="1"/>
</dbReference>
<name>A0AAN8A542_9PEZI</name>
<dbReference type="SMART" id="SM00356">
    <property type="entry name" value="ZnF_C3H1"/>
    <property type="match status" value="3"/>
</dbReference>
<reference evidence="8" key="1">
    <citation type="submission" date="2023-08" db="EMBL/GenBank/DDBJ databases">
        <title>Black Yeasts Isolated from many extreme environments.</title>
        <authorList>
            <person name="Coleine C."/>
            <person name="Stajich J.E."/>
            <person name="Selbmann L."/>
        </authorList>
    </citation>
    <scope>NUCLEOTIDE SEQUENCE</scope>
    <source>
        <strain evidence="8">CCFEE 5810</strain>
    </source>
</reference>
<feature type="compositionally biased region" description="Polar residues" evidence="6">
    <location>
        <begin position="124"/>
        <end position="137"/>
    </location>
</feature>
<feature type="coiled-coil region" evidence="5">
    <location>
        <begin position="314"/>
        <end position="341"/>
    </location>
</feature>
<gene>
    <name evidence="8" type="ORF">LTR97_001470</name>
</gene>
<dbReference type="Proteomes" id="UP001310594">
    <property type="component" value="Unassembled WGS sequence"/>
</dbReference>
<dbReference type="Gene3D" id="1.10.287.1490">
    <property type="match status" value="1"/>
</dbReference>
<proteinExistence type="predicted"/>
<keyword evidence="5" id="KW-0175">Coiled coil</keyword>
<evidence type="ECO:0000313" key="8">
    <source>
        <dbReference type="EMBL" id="KAK5706481.1"/>
    </source>
</evidence>
<sequence>MDRQQQTNGTRSSSTATRGTSAHPKIPICKYHFNNGHCLNGDACKYRHEYEDDDPTRPICRYATSAQGCPLGEMCRFRHDDSGSAVPSREHSAKPAVCRYGSQCRDRETCRFRHEEAVDDAVPTPTTEAVTKPTAQAPSRGARAEMSSHYSIEELKSLGFSCSKRLPPASAVQAMFLYEMQRQSEVEHLFQAQMFGMARADETTNSTSIRIAKLEAELKKTQQKVDVKEVQERLETSKIRFQAQQAKIDDTNNRMKEHGERLQSLAASVEEIRAANAAGIKTTAIETALAESLGGLKADITDLEGEQDALIAVLKDSNDKIAKLEDLVRELTGQIAELSKSASSSPIMVQRLPMRTTNGQSLELAVPRGTGLCNGRENRAPLRQ</sequence>
<dbReference type="PROSITE" id="PS50103">
    <property type="entry name" value="ZF_C3H1"/>
    <property type="match status" value="2"/>
</dbReference>
<feature type="coiled-coil region" evidence="5">
    <location>
        <begin position="204"/>
        <end position="268"/>
    </location>
</feature>